<feature type="region of interest" description="Disordered" evidence="1">
    <location>
        <begin position="294"/>
        <end position="332"/>
    </location>
</feature>
<dbReference type="EMBL" id="CP095043">
    <property type="protein sequence ID" value="UOQ60591.1"/>
    <property type="molecule type" value="Genomic_DNA"/>
</dbReference>
<keyword evidence="4" id="KW-1185">Reference proteome</keyword>
<dbReference type="RefSeq" id="WP_244686356.1">
    <property type="nucleotide sequence ID" value="NZ_CP095043.1"/>
</dbReference>
<feature type="compositionally biased region" description="Basic and acidic residues" evidence="1">
    <location>
        <begin position="208"/>
        <end position="218"/>
    </location>
</feature>
<evidence type="ECO:0000313" key="4">
    <source>
        <dbReference type="Proteomes" id="UP000831775"/>
    </source>
</evidence>
<feature type="compositionally biased region" description="Low complexity" evidence="1">
    <location>
        <begin position="227"/>
        <end position="245"/>
    </location>
</feature>
<feature type="domain" description="HNH nuclease" evidence="2">
    <location>
        <begin position="365"/>
        <end position="417"/>
    </location>
</feature>
<reference evidence="3 4" key="1">
    <citation type="submission" date="2022-04" db="EMBL/GenBank/DDBJ databases">
        <title>Leucobacter sp. isolated from rhizosphere of onion.</title>
        <authorList>
            <person name="Won M."/>
            <person name="Lee C.-M."/>
            <person name="Woen H.-Y."/>
            <person name="Kwon S.-W."/>
        </authorList>
    </citation>
    <scope>NUCLEOTIDE SEQUENCE [LARGE SCALE GENOMIC DNA]</scope>
    <source>
        <strain evidence="3 4">H25R-14</strain>
    </source>
</reference>
<dbReference type="InterPro" id="IPR003615">
    <property type="entry name" value="HNH_nuc"/>
</dbReference>
<feature type="compositionally biased region" description="Polar residues" evidence="1">
    <location>
        <begin position="499"/>
        <end position="509"/>
    </location>
</feature>
<keyword evidence="3" id="KW-0378">Hydrolase</keyword>
<keyword evidence="3" id="KW-0255">Endonuclease</keyword>
<gene>
    <name evidence="3" type="ORF">MUN76_00950</name>
</gene>
<evidence type="ECO:0000256" key="1">
    <source>
        <dbReference type="SAM" id="MobiDB-lite"/>
    </source>
</evidence>
<protein>
    <submittedName>
        <fullName evidence="3">HNH endonuclease</fullName>
    </submittedName>
</protein>
<dbReference type="GO" id="GO:0004519">
    <property type="term" value="F:endonuclease activity"/>
    <property type="evidence" value="ECO:0007669"/>
    <property type="project" value="UniProtKB-KW"/>
</dbReference>
<evidence type="ECO:0000313" key="3">
    <source>
        <dbReference type="EMBL" id="UOQ60591.1"/>
    </source>
</evidence>
<proteinExistence type="predicted"/>
<name>A0ABY4FWB8_9MICO</name>
<keyword evidence="3" id="KW-0540">Nuclease</keyword>
<sequence>MADLAAPAYAILAESLVKIRAQINTLHAAEAALLVLGDELAALVAARDGHTDHGEFEHRAVAAEFAAAVHESDRTMAGRISRARTLVEHYPTVMAALTAGRISHAHAAVITDAGSTLTDPQSRAGYAAAVLEVAETNTVGRLRPVAREFAERFADRTLDDRHTEARACRMVRVTELDDGMADLTATLPAVYASGIKDRLTQMARLVKQHEQARADDQAHNVSGLGTEPGSGAPSGESEGESAATTATVRSMDQIRADLLTDLLLASDPNQAATSGLTGIAGIQARIQVIVPKEHATGEDEPSPPGTESGGHRATGTPPATLAGYGPLDTDTARHLAGNATHWEEVTVDPDTGTVLSVDTYRPNTKLRQFLRARDLHCRFPGCHTPTAHCDIDHTVDAAHGGPTTSTNLAHLCRRHHTLKHHSRWTVTQARDGTLTWTSPAGTAYPERAPSTVRFRRMPLPGVDSRERQAPQPPGESDSRASDPPGRTNTGPSTPPGDASTGTSAASPSN</sequence>
<dbReference type="Proteomes" id="UP000831775">
    <property type="component" value="Chromosome"/>
</dbReference>
<evidence type="ECO:0000259" key="2">
    <source>
        <dbReference type="SMART" id="SM00507"/>
    </source>
</evidence>
<organism evidence="3 4">
    <name type="scientific">Leucobacter rhizosphaerae</name>
    <dbReference type="NCBI Taxonomy" id="2932245"/>
    <lineage>
        <taxon>Bacteria</taxon>
        <taxon>Bacillati</taxon>
        <taxon>Actinomycetota</taxon>
        <taxon>Actinomycetes</taxon>
        <taxon>Micrococcales</taxon>
        <taxon>Microbacteriaceae</taxon>
        <taxon>Leucobacter</taxon>
    </lineage>
</organism>
<feature type="region of interest" description="Disordered" evidence="1">
    <location>
        <begin position="208"/>
        <end position="245"/>
    </location>
</feature>
<dbReference type="SMART" id="SM00507">
    <property type="entry name" value="HNHc"/>
    <property type="match status" value="1"/>
</dbReference>
<dbReference type="Gene3D" id="1.10.30.50">
    <property type="match status" value="1"/>
</dbReference>
<dbReference type="InterPro" id="IPR003870">
    <property type="entry name" value="DUF222"/>
</dbReference>
<dbReference type="CDD" id="cd00085">
    <property type="entry name" value="HNHc"/>
    <property type="match status" value="1"/>
</dbReference>
<accession>A0ABY4FWB8</accession>
<dbReference type="Pfam" id="PF02720">
    <property type="entry name" value="DUF222"/>
    <property type="match status" value="1"/>
</dbReference>
<feature type="region of interest" description="Disordered" evidence="1">
    <location>
        <begin position="434"/>
        <end position="509"/>
    </location>
</feature>